<protein>
    <recommendedName>
        <fullName evidence="1">Toprim domain-containing protein</fullName>
    </recommendedName>
</protein>
<feature type="domain" description="Toprim" evidence="1">
    <location>
        <begin position="185"/>
        <end position="267"/>
    </location>
</feature>
<dbReference type="AlphaFoldDB" id="A0A381UMN9"/>
<organism evidence="2">
    <name type="scientific">marine metagenome</name>
    <dbReference type="NCBI Taxonomy" id="408172"/>
    <lineage>
        <taxon>unclassified sequences</taxon>
        <taxon>metagenomes</taxon>
        <taxon>ecological metagenomes</taxon>
    </lineage>
</organism>
<dbReference type="InterPro" id="IPR013264">
    <property type="entry name" value="DNAG_N"/>
</dbReference>
<dbReference type="GO" id="GO:0005737">
    <property type="term" value="C:cytoplasm"/>
    <property type="evidence" value="ECO:0007669"/>
    <property type="project" value="TreeGrafter"/>
</dbReference>
<accession>A0A381UMN9</accession>
<dbReference type="CDD" id="cd03364">
    <property type="entry name" value="TOPRIM_DnaG_primases"/>
    <property type="match status" value="1"/>
</dbReference>
<dbReference type="InterPro" id="IPR037068">
    <property type="entry name" value="DNA_primase_core_N_sf"/>
</dbReference>
<dbReference type="Pfam" id="PF08275">
    <property type="entry name" value="DNAG_N"/>
    <property type="match status" value="1"/>
</dbReference>
<dbReference type="InterPro" id="IPR050219">
    <property type="entry name" value="DnaG_primase"/>
</dbReference>
<dbReference type="InterPro" id="IPR006295">
    <property type="entry name" value="DNA_primase_DnaG"/>
</dbReference>
<dbReference type="InterPro" id="IPR034151">
    <property type="entry name" value="TOPRIM_DnaG_bac"/>
</dbReference>
<dbReference type="InterPro" id="IPR006171">
    <property type="entry name" value="TOPRIM_dom"/>
</dbReference>
<sequence length="519" mass="61286">MKTQNLKFGEAVKALANLAGMRPYTFSKQDEEREKNWIEYKSIYSRYVEKYHHELFKNPSAEAAKNYLKQRSLTSKEVKKFKIGFVENDSVFYNELKKEFDDKKLTDCGLFYFDERKKKYVERFRNRIIFPINNISGNPIGIGGRVLEENNNLAKYINSPETEFFRKGSNLFNLDNARKLSNKLEDIYLVEGYMDVIGLNKNGIENAVANLGTSLTNRQILILNQFFENIIICFDGDESGYKAALRAAENSIIELKPEKKISFLFLPDKHDPDSFANKHGKEYFMEFSNNNSISIHRFIFEHYSKQLDDNPSSKAIFEKKLRSISSTIKDEYIKKYMLEFFLDKISELTPNINRKNKSFIPKQTKSLKKTQNYYNETKSLKPIEIKEFSLLYIILKKPDLVRENYYLIENVKLFSNENRIIFEQILKETNNLEKTDFENINIDQNLIERILKYASIKHILEKSYNDDEKILEILNEVLRDIKNYELEFRIAELESKFSKDLSEATFNELKELKKQQKTN</sequence>
<dbReference type="EMBL" id="UINC01006742">
    <property type="protein sequence ID" value="SVA29360.1"/>
    <property type="molecule type" value="Genomic_DNA"/>
</dbReference>
<dbReference type="FunFam" id="3.40.1360.10:FF:000002">
    <property type="entry name" value="DNA primase"/>
    <property type="match status" value="1"/>
</dbReference>
<dbReference type="SMART" id="SM00493">
    <property type="entry name" value="TOPRIM"/>
    <property type="match status" value="1"/>
</dbReference>
<dbReference type="Gene3D" id="3.90.980.10">
    <property type="entry name" value="DNA primase, catalytic core, N-terminal domain"/>
    <property type="match status" value="1"/>
</dbReference>
<evidence type="ECO:0000313" key="2">
    <source>
        <dbReference type="EMBL" id="SVA29360.1"/>
    </source>
</evidence>
<dbReference type="GO" id="GO:0006269">
    <property type="term" value="P:DNA replication, synthesis of primer"/>
    <property type="evidence" value="ECO:0007669"/>
    <property type="project" value="InterPro"/>
</dbReference>
<dbReference type="NCBIfam" id="TIGR01391">
    <property type="entry name" value="dnaG"/>
    <property type="match status" value="1"/>
</dbReference>
<dbReference type="PANTHER" id="PTHR30313:SF2">
    <property type="entry name" value="DNA PRIMASE"/>
    <property type="match status" value="1"/>
</dbReference>
<evidence type="ECO:0000259" key="1">
    <source>
        <dbReference type="PROSITE" id="PS50880"/>
    </source>
</evidence>
<dbReference type="PANTHER" id="PTHR30313">
    <property type="entry name" value="DNA PRIMASE"/>
    <property type="match status" value="1"/>
</dbReference>
<dbReference type="PROSITE" id="PS50880">
    <property type="entry name" value="TOPRIM"/>
    <property type="match status" value="1"/>
</dbReference>
<dbReference type="Pfam" id="PF13662">
    <property type="entry name" value="Toprim_4"/>
    <property type="match status" value="1"/>
</dbReference>
<name>A0A381UMN9_9ZZZZ</name>
<reference evidence="2" key="1">
    <citation type="submission" date="2018-05" db="EMBL/GenBank/DDBJ databases">
        <authorList>
            <person name="Lanie J.A."/>
            <person name="Ng W.-L."/>
            <person name="Kazmierczak K.M."/>
            <person name="Andrzejewski T.M."/>
            <person name="Davidsen T.M."/>
            <person name="Wayne K.J."/>
            <person name="Tettelin H."/>
            <person name="Glass J.I."/>
            <person name="Rusch D."/>
            <person name="Podicherti R."/>
            <person name="Tsui H.-C.T."/>
            <person name="Winkler M.E."/>
        </authorList>
    </citation>
    <scope>NUCLEOTIDE SEQUENCE</scope>
</reference>
<dbReference type="Gene3D" id="3.40.1360.10">
    <property type="match status" value="1"/>
</dbReference>
<proteinExistence type="predicted"/>
<dbReference type="SUPFAM" id="SSF56731">
    <property type="entry name" value="DNA primase core"/>
    <property type="match status" value="1"/>
</dbReference>
<gene>
    <name evidence="2" type="ORF">METZ01_LOCUS82214</name>
</gene>